<dbReference type="InterPro" id="IPR013815">
    <property type="entry name" value="ATP_grasp_subdomain_1"/>
</dbReference>
<dbReference type="Pfam" id="PF15632">
    <property type="entry name" value="ATPgrasp_Ter"/>
    <property type="match status" value="1"/>
</dbReference>
<organism evidence="3 4">
    <name type="scientific">Capnocytophaga bilenii</name>
    <dbReference type="NCBI Taxonomy" id="2819369"/>
    <lineage>
        <taxon>Bacteria</taxon>
        <taxon>Pseudomonadati</taxon>
        <taxon>Bacteroidota</taxon>
        <taxon>Flavobacteriia</taxon>
        <taxon>Flavobacteriales</taxon>
        <taxon>Flavobacteriaceae</taxon>
        <taxon>Capnocytophaga</taxon>
    </lineage>
</organism>
<evidence type="ECO:0000313" key="4">
    <source>
        <dbReference type="Proteomes" id="UP000681610"/>
    </source>
</evidence>
<comment type="caution">
    <text evidence="3">The sequence shown here is derived from an EMBL/GenBank/DDBJ whole genome shotgun (WGS) entry which is preliminary data.</text>
</comment>
<accession>A0ABS3PX85</accession>
<sequence length="312" mass="35276">MNGKKINILFLGGAKRVSIAERFIEAGKTLGFEVSIFSYELNEDCPIAFVGTVIKGCKWSDKSILDDLKRVIKEYKIHILLPFVDPATIIAANLKNILQEEDVFIPVSDIDSCVIFFNKKLSNEWCIKNDIKVPDTNLSIYPLIAKPLEGSASKGIVVLNNESELLNLLNREKYLIQKFIKGNEYTIDIYRSPKTGKILSIVPRQRLETQGGESIKSITIKNENIEAFAKEVILKTNLIGAITLQILENEEKELFFMEINPRFGGGVLNSIMAGADSTMCLLKDFLGLPNSYQEWKGNFMMIRAFKEYYKTI</sequence>
<dbReference type="RefSeq" id="WP_208058484.1">
    <property type="nucleotide sequence ID" value="NZ_JAGDYP010000003.1"/>
</dbReference>
<proteinExistence type="predicted"/>
<keyword evidence="4" id="KW-1185">Reference proteome</keyword>
<protein>
    <submittedName>
        <fullName evidence="3">ATP-grasp domain-containing protein</fullName>
    </submittedName>
</protein>
<name>A0ABS3PX85_9FLAO</name>
<evidence type="ECO:0000259" key="2">
    <source>
        <dbReference type="PROSITE" id="PS50975"/>
    </source>
</evidence>
<dbReference type="PROSITE" id="PS50975">
    <property type="entry name" value="ATP_GRASP"/>
    <property type="match status" value="1"/>
</dbReference>
<keyword evidence="1" id="KW-0547">Nucleotide-binding</keyword>
<dbReference type="Gene3D" id="3.40.50.20">
    <property type="match status" value="1"/>
</dbReference>
<evidence type="ECO:0000313" key="3">
    <source>
        <dbReference type="EMBL" id="MBO1883912.1"/>
    </source>
</evidence>
<dbReference type="Gene3D" id="3.30.1490.20">
    <property type="entry name" value="ATP-grasp fold, A domain"/>
    <property type="match status" value="1"/>
</dbReference>
<dbReference type="InterPro" id="IPR011761">
    <property type="entry name" value="ATP-grasp"/>
</dbReference>
<evidence type="ECO:0000256" key="1">
    <source>
        <dbReference type="PROSITE-ProRule" id="PRU00409"/>
    </source>
</evidence>
<reference evidence="3 4" key="1">
    <citation type="submission" date="2021-03" db="EMBL/GenBank/DDBJ databases">
        <title>Isolation and description of Capnocytophaga bilenii sp. nov., a novel Capnocytophaga species, isolated from a gingivitis subject.</title>
        <authorList>
            <person name="Antezack A."/>
            <person name="Monnet-Corti V."/>
            <person name="La Scola B."/>
        </authorList>
    </citation>
    <scope>NUCLEOTIDE SEQUENCE [LARGE SCALE GENOMIC DNA]</scope>
    <source>
        <strain evidence="3 4">Marseille-Q4570</strain>
    </source>
</reference>
<gene>
    <name evidence="3" type="ORF">J4N46_05670</name>
</gene>
<dbReference type="Gene3D" id="3.30.470.20">
    <property type="entry name" value="ATP-grasp fold, B domain"/>
    <property type="match status" value="1"/>
</dbReference>
<dbReference type="SUPFAM" id="SSF56059">
    <property type="entry name" value="Glutathione synthetase ATP-binding domain-like"/>
    <property type="match status" value="1"/>
</dbReference>
<dbReference type="Proteomes" id="UP000681610">
    <property type="component" value="Unassembled WGS sequence"/>
</dbReference>
<feature type="domain" description="ATP-grasp" evidence="2">
    <location>
        <begin position="95"/>
        <end position="286"/>
    </location>
</feature>
<dbReference type="EMBL" id="JAGDYP010000003">
    <property type="protein sequence ID" value="MBO1883912.1"/>
    <property type="molecule type" value="Genomic_DNA"/>
</dbReference>
<keyword evidence="1" id="KW-0067">ATP-binding</keyword>